<keyword evidence="6" id="KW-1185">Reference proteome</keyword>
<dbReference type="InterPro" id="IPR022029">
    <property type="entry name" value="YoaR-like_PG-bd"/>
</dbReference>
<comment type="caution">
    <text evidence="5">The sequence shown here is derived from an EMBL/GenBank/DDBJ whole genome shotgun (WGS) entry which is preliminary data.</text>
</comment>
<keyword evidence="3" id="KW-0812">Transmembrane</keyword>
<dbReference type="SMART" id="SM01208">
    <property type="entry name" value="G5"/>
    <property type="match status" value="1"/>
</dbReference>
<name>A0AA41WEX1_9BACT</name>
<feature type="region of interest" description="Disordered" evidence="2">
    <location>
        <begin position="731"/>
        <end position="766"/>
    </location>
</feature>
<feature type="compositionally biased region" description="Low complexity" evidence="2">
    <location>
        <begin position="741"/>
        <end position="752"/>
    </location>
</feature>
<dbReference type="Pfam" id="PF12229">
    <property type="entry name" value="PG_binding_4"/>
    <property type="match status" value="3"/>
</dbReference>
<feature type="domain" description="G5" evidence="4">
    <location>
        <begin position="663"/>
        <end position="739"/>
    </location>
</feature>
<dbReference type="Proteomes" id="UP001165306">
    <property type="component" value="Unassembled WGS sequence"/>
</dbReference>
<evidence type="ECO:0000313" key="5">
    <source>
        <dbReference type="EMBL" id="MCM8749813.1"/>
    </source>
</evidence>
<dbReference type="Pfam" id="PF04294">
    <property type="entry name" value="VanW"/>
    <property type="match status" value="1"/>
</dbReference>
<dbReference type="InterPro" id="IPR007391">
    <property type="entry name" value="Vancomycin_resist_VanW"/>
</dbReference>
<dbReference type="InterPro" id="IPR052913">
    <property type="entry name" value="Glycopeptide_resist_protein"/>
</dbReference>
<evidence type="ECO:0000313" key="6">
    <source>
        <dbReference type="Proteomes" id="UP001165306"/>
    </source>
</evidence>
<evidence type="ECO:0000259" key="4">
    <source>
        <dbReference type="SMART" id="SM01208"/>
    </source>
</evidence>
<gene>
    <name evidence="5" type="ORF">NET02_11700</name>
</gene>
<keyword evidence="3" id="KW-1133">Transmembrane helix</keyword>
<sequence>MVGRVRSLQATATFTTLRWPISTLLLIISTIIAVAFAIAAGSLLAYGLSHGPTIYRGVKVAGIDVGGMTPEQAKGYLSERYASFSSGSLSLRAREHSYEVPLRDLGLTVDLDASVARAYQYGRTGNLWQDSADWFHALVFGQDLPVEAKLDERAVLAALERIAPDVARPPQDARFVVRNGGEVVIEPEQPGTGIDVPASYRALQRQVVTLSAQPVSLELVEVEPGVTAADLEPLLPKARELFGQPFYLVHRDLRWEISPEVLLGFVNLRANDGKLSVEADRSALEEYVASVAERAFVAPKDASVRWETGRFVVDPPVDGQELDPAATVEAMLAALESGQHQVEVRAKPVAAAVTADMAQQAAREAQALVAAGPLSLRWDGGSTEISPEQIAGLLTFVPERQQGQVTGLTVEVDGDRLAQVLEALRGQVDLPARDAKLRYYDGQVQVVEAEQTGRQLDVAASAERVREAILERAGEAELVTRAVQPQVTSAMASQIVIRELISSGQTYYGGSVPNRKHNVELATQRANGALVPPGGTFSFTGTVGEINLDSGYKVGYGIVATNGRVSTVPSVGGGVCQVSTTLFHAAFWGGFPIVERNWHLYWIPLYGQPPSGITGLDATVDTDYGLDFKFKNTTNDWIAIVAKADGQWVRFEIWGTKPGWRVEVDDPVVTNVVKADPTPVYRESPDLAPGQQVVIEQARDGFDVEIRRRVFQGDQLIDDLVLRSHYMPSSNVTLVGPRSDPPQQESSGEQQPPAQPTPEPVPQPGQ</sequence>
<keyword evidence="3" id="KW-0472">Membrane</keyword>
<feature type="compositionally biased region" description="Pro residues" evidence="2">
    <location>
        <begin position="753"/>
        <end position="766"/>
    </location>
</feature>
<evidence type="ECO:0000256" key="1">
    <source>
        <dbReference type="ARBA" id="ARBA00022729"/>
    </source>
</evidence>
<protein>
    <submittedName>
        <fullName evidence="5">Peptidoglycan binding domain-containing protein</fullName>
    </submittedName>
</protein>
<dbReference type="AlphaFoldDB" id="A0AA41WEX1"/>
<feature type="transmembrane region" description="Helical" evidence="3">
    <location>
        <begin position="21"/>
        <end position="46"/>
    </location>
</feature>
<accession>A0AA41WEX1</accession>
<organism evidence="5 6">
    <name type="scientific">Thermalbibacter longus</name>
    <dbReference type="NCBI Taxonomy" id="2951981"/>
    <lineage>
        <taxon>Bacteria</taxon>
        <taxon>Pseudomonadati</taxon>
        <taxon>Thermomicrobiota</taxon>
        <taxon>Thermomicrobia</taxon>
        <taxon>Thermomicrobiales</taxon>
        <taxon>Thermomicrobiaceae</taxon>
        <taxon>Thermalbibacter</taxon>
    </lineage>
</organism>
<evidence type="ECO:0000256" key="3">
    <source>
        <dbReference type="SAM" id="Phobius"/>
    </source>
</evidence>
<dbReference type="PANTHER" id="PTHR35788">
    <property type="entry name" value="EXPORTED PROTEIN-RELATED"/>
    <property type="match status" value="1"/>
</dbReference>
<proteinExistence type="predicted"/>
<dbReference type="PANTHER" id="PTHR35788:SF1">
    <property type="entry name" value="EXPORTED PROTEIN"/>
    <property type="match status" value="1"/>
</dbReference>
<dbReference type="InterPro" id="IPR011098">
    <property type="entry name" value="G5_dom"/>
</dbReference>
<reference evidence="5" key="1">
    <citation type="submission" date="2022-06" db="EMBL/GenBank/DDBJ databases">
        <title>CFH 74404 Thermomicrobiaceae sp.</title>
        <authorList>
            <person name="Ming H."/>
            <person name="Li W.-J."/>
            <person name="Zhao Z."/>
        </authorList>
    </citation>
    <scope>NUCLEOTIDE SEQUENCE</scope>
    <source>
        <strain evidence="5">CFH 74404</strain>
    </source>
</reference>
<evidence type="ECO:0000256" key="2">
    <source>
        <dbReference type="SAM" id="MobiDB-lite"/>
    </source>
</evidence>
<dbReference type="EMBL" id="JAMSLR010000008">
    <property type="protein sequence ID" value="MCM8749813.1"/>
    <property type="molecule type" value="Genomic_DNA"/>
</dbReference>
<dbReference type="RefSeq" id="WP_284057596.1">
    <property type="nucleotide sequence ID" value="NZ_JAMSLR010000008.1"/>
</dbReference>
<keyword evidence="1" id="KW-0732">Signal</keyword>